<name>A0A1B1MNH0_STRLN</name>
<evidence type="ECO:0000313" key="1">
    <source>
        <dbReference type="EMBL" id="ANS70128.1"/>
    </source>
</evidence>
<dbReference type="Pfam" id="PF14333">
    <property type="entry name" value="DUF4389"/>
    <property type="match status" value="1"/>
</dbReference>
<organism evidence="1 2">
    <name type="scientific">Streptomyces lincolnensis</name>
    <dbReference type="NCBI Taxonomy" id="1915"/>
    <lineage>
        <taxon>Bacteria</taxon>
        <taxon>Bacillati</taxon>
        <taxon>Actinomycetota</taxon>
        <taxon>Actinomycetes</taxon>
        <taxon>Kitasatosporales</taxon>
        <taxon>Streptomycetaceae</taxon>
        <taxon>Streptomyces</taxon>
    </lineage>
</organism>
<dbReference type="KEGG" id="sls:SLINC_7904"/>
<gene>
    <name evidence="1" type="ORF">SLINC_7904</name>
</gene>
<dbReference type="STRING" id="1915.SLINC_7904"/>
<accession>A0A1B1MNH0</accession>
<reference evidence="1 2" key="1">
    <citation type="submission" date="2016-07" db="EMBL/GenBank/DDBJ databases">
        <title>Enhancement of antibiotic productionsby engineered nitrateutilization in actinobacteria.</title>
        <authorList>
            <person name="Meng S.C."/>
        </authorList>
    </citation>
    <scope>NUCLEOTIDE SEQUENCE [LARGE SCALE GENOMIC DNA]</scope>
    <source>
        <strain evidence="1 2">NRRL 2936</strain>
    </source>
</reference>
<keyword evidence="2" id="KW-1185">Reference proteome</keyword>
<dbReference type="EMBL" id="CP016438">
    <property type="protein sequence ID" value="ANS70128.1"/>
    <property type="molecule type" value="Genomic_DNA"/>
</dbReference>
<proteinExistence type="predicted"/>
<protein>
    <submittedName>
        <fullName evidence="1">Uncharacterized protein</fullName>
    </submittedName>
</protein>
<dbReference type="AlphaFoldDB" id="A0A1B1MNH0"/>
<evidence type="ECO:0000313" key="2">
    <source>
        <dbReference type="Proteomes" id="UP000092598"/>
    </source>
</evidence>
<sequence>MLRWSWRVAYYSYGALTTDRYPPFSLGEEPGYPARLDIAQPEHALAVIAAVALAFTQKYPRSLFDLILGLNRWVLRVAAYAALMTDAYPPFRLDMGGTEPGDPEVRP</sequence>
<dbReference type="Proteomes" id="UP000092598">
    <property type="component" value="Chromosome"/>
</dbReference>
<dbReference type="PATRIC" id="fig|1915.4.peg.8689"/>
<dbReference type="InterPro" id="IPR025498">
    <property type="entry name" value="DUF4389"/>
</dbReference>